<dbReference type="InterPro" id="IPR039448">
    <property type="entry name" value="Beta_helix"/>
</dbReference>
<dbReference type="InterPro" id="IPR012334">
    <property type="entry name" value="Pectin_lyas_fold"/>
</dbReference>
<feature type="domain" description="Alginate lyase" evidence="3">
    <location>
        <begin position="112"/>
        <end position="310"/>
    </location>
</feature>
<evidence type="ECO:0000256" key="2">
    <source>
        <dbReference type="ARBA" id="ARBA00023239"/>
    </source>
</evidence>
<dbReference type="GO" id="GO:0042597">
    <property type="term" value="C:periplasmic space"/>
    <property type="evidence" value="ECO:0007669"/>
    <property type="project" value="InterPro"/>
</dbReference>
<evidence type="ECO:0000259" key="3">
    <source>
        <dbReference type="Pfam" id="PF05426"/>
    </source>
</evidence>
<evidence type="ECO:0000313" key="5">
    <source>
        <dbReference type="EMBL" id="AEU36861.1"/>
    </source>
</evidence>
<dbReference type="Pfam" id="PF13229">
    <property type="entry name" value="Beta_helix"/>
    <property type="match status" value="1"/>
</dbReference>
<name>G8P067_GRAMM</name>
<accession>G8P067</accession>
<reference evidence="5 6" key="1">
    <citation type="submission" date="2011-11" db="EMBL/GenBank/DDBJ databases">
        <title>Complete sequence of Granulicella mallensis MP5ACTX8.</title>
        <authorList>
            <consortium name="US DOE Joint Genome Institute"/>
            <person name="Lucas S."/>
            <person name="Copeland A."/>
            <person name="Lapidus A."/>
            <person name="Cheng J.-F."/>
            <person name="Goodwin L."/>
            <person name="Pitluck S."/>
            <person name="Peters L."/>
            <person name="Lu M."/>
            <person name="Detter J.C."/>
            <person name="Han C."/>
            <person name="Tapia R."/>
            <person name="Land M."/>
            <person name="Hauser L."/>
            <person name="Kyrpides N."/>
            <person name="Ivanova N."/>
            <person name="Mikhailova N."/>
            <person name="Pagani I."/>
            <person name="Rawat S."/>
            <person name="Mannisto M."/>
            <person name="Haggblom M."/>
            <person name="Woyke T."/>
        </authorList>
    </citation>
    <scope>NUCLEOTIDE SEQUENCE [LARGE SCALE GENOMIC DNA]</scope>
    <source>
        <strain evidence="6">ATCC BAA-1857 / DSM 23137 / MP5ACTX8</strain>
    </source>
</reference>
<evidence type="ECO:0000313" key="6">
    <source>
        <dbReference type="Proteomes" id="UP000007113"/>
    </source>
</evidence>
<dbReference type="GO" id="GO:0016829">
    <property type="term" value="F:lyase activity"/>
    <property type="evidence" value="ECO:0007669"/>
    <property type="project" value="UniProtKB-KW"/>
</dbReference>
<keyword evidence="2" id="KW-0456">Lyase</keyword>
<sequence>MRRREFLGYTAAALAAGVEFGRSTAAVAEAQSARSEGSSSRGRFVHPGILQTRAELEFMKSMVLARKEPWFGKWTEMLALPLSSLSFVPSPVTHIFRGANGLQKNGDDELHASVDAANSHVLQWYVTGDRAHAEKTAEILDAWSRTLWNFGGNDGKLIAGWTGAALCNSAEILRATYPEWGAEREERFKRMMTEVYLPLDVDFFPEANGNWDAAIMQTLAAIAVFTEDHALFEKVVTHYKFGQKNSGITKYVFPTGQCEESVRDMGHTQLGLGYFALTALVCWHQGVDLFGLADNRLALGFEYTSKYMLGEAVPYFGDIATKGRGSFSDFYEVAYQHYRYVKGLDMPYTEQAVLKAREHAKTTLTQYRGAEPSAAPAKAAAPQIPAAALPGASLNAVQAPANAKRIAPGDSIQTALDALHQAGGGSLFLAAGYYELAQPLRIPSGVTMSGAGRGTIISLEPTLSGACLVAAELDLHDVVLREFIVEGGTQHLPQPDPNEDRRVHATYRAASRGGVHLIADRQGQMQRMRLERLTVRNCTLSAVDLQGVAEVSIAQCDLCDSGGRVAPGPGNHNPLRLTHCQRVLIRGSRLDGSLAGAGLRAISVDTIKVERCEAARNWKSGLSFFNCEHVTVSESLLEGNDENGIDLIRDQRQMKIDAGEGNILRLNGAEAASREDYAGR</sequence>
<evidence type="ECO:0000256" key="1">
    <source>
        <dbReference type="ARBA" id="ARBA00022729"/>
    </source>
</evidence>
<feature type="domain" description="Right handed beta helix" evidence="4">
    <location>
        <begin position="514"/>
        <end position="656"/>
    </location>
</feature>
<dbReference type="Pfam" id="PF05426">
    <property type="entry name" value="Alginate_lyase"/>
    <property type="match status" value="1"/>
</dbReference>
<dbReference type="InterPro" id="IPR008929">
    <property type="entry name" value="Chondroitin_lyas"/>
</dbReference>
<dbReference type="eggNOG" id="COG5434">
    <property type="taxonomic scope" value="Bacteria"/>
</dbReference>
<dbReference type="SUPFAM" id="SSF51126">
    <property type="entry name" value="Pectin lyase-like"/>
    <property type="match status" value="1"/>
</dbReference>
<evidence type="ECO:0008006" key="7">
    <source>
        <dbReference type="Google" id="ProtNLM"/>
    </source>
</evidence>
<dbReference type="InterPro" id="IPR011050">
    <property type="entry name" value="Pectin_lyase_fold/virulence"/>
</dbReference>
<keyword evidence="1" id="KW-0732">Signal</keyword>
<dbReference type="EMBL" id="CP003130">
    <property type="protein sequence ID" value="AEU36861.1"/>
    <property type="molecule type" value="Genomic_DNA"/>
</dbReference>
<proteinExistence type="predicted"/>
<keyword evidence="6" id="KW-1185">Reference proteome</keyword>
<dbReference type="InterPro" id="IPR008397">
    <property type="entry name" value="Alginate_lyase_dom"/>
</dbReference>
<dbReference type="SUPFAM" id="SSF48230">
    <property type="entry name" value="Chondroitin AC/alginate lyase"/>
    <property type="match status" value="1"/>
</dbReference>
<dbReference type="HOGENOM" id="CLU_396764_0_0_0"/>
<dbReference type="Gene3D" id="1.50.10.100">
    <property type="entry name" value="Chondroitin AC/alginate lyase"/>
    <property type="match status" value="1"/>
</dbReference>
<dbReference type="OrthoDB" id="222550at2"/>
<dbReference type="RefSeq" id="WP_014265739.1">
    <property type="nucleotide sequence ID" value="NC_016631.1"/>
</dbReference>
<evidence type="ECO:0000259" key="4">
    <source>
        <dbReference type="Pfam" id="PF13229"/>
    </source>
</evidence>
<dbReference type="STRING" id="682795.AciX8_2548"/>
<dbReference type="KEGG" id="gma:AciX8_2548"/>
<dbReference type="AlphaFoldDB" id="G8P067"/>
<dbReference type="Gene3D" id="2.160.20.10">
    <property type="entry name" value="Single-stranded right-handed beta-helix, Pectin lyase-like"/>
    <property type="match status" value="1"/>
</dbReference>
<protein>
    <recommendedName>
        <fullName evidence="7">Alginate lyase domain-containing protein</fullName>
    </recommendedName>
</protein>
<gene>
    <name evidence="5" type="ordered locus">AciX8_2548</name>
</gene>
<dbReference type="Proteomes" id="UP000007113">
    <property type="component" value="Chromosome"/>
</dbReference>
<organism evidence="5 6">
    <name type="scientific">Granulicella mallensis (strain ATCC BAA-1857 / DSM 23137 / MP5ACTX8)</name>
    <dbReference type="NCBI Taxonomy" id="682795"/>
    <lineage>
        <taxon>Bacteria</taxon>
        <taxon>Pseudomonadati</taxon>
        <taxon>Acidobacteriota</taxon>
        <taxon>Terriglobia</taxon>
        <taxon>Terriglobales</taxon>
        <taxon>Acidobacteriaceae</taxon>
        <taxon>Granulicella</taxon>
    </lineage>
</organism>